<protein>
    <submittedName>
        <fullName evidence="1">Uncharacterized protein</fullName>
    </submittedName>
</protein>
<evidence type="ECO:0000313" key="2">
    <source>
        <dbReference type="Proteomes" id="UP000322144"/>
    </source>
</evidence>
<accession>A0A5C1K7E9</accession>
<dbReference type="KEGG" id="vg:77936831"/>
<dbReference type="EMBL" id="MN103543">
    <property type="protein sequence ID" value="QEM41810.1"/>
    <property type="molecule type" value="Genomic_DNA"/>
</dbReference>
<organism evidence="1 2">
    <name type="scientific">Pseudomonas phage vB_PaeM_PS119XW</name>
    <dbReference type="NCBI Taxonomy" id="2601632"/>
    <lineage>
        <taxon>Viruses</taxon>
        <taxon>Duplodnaviria</taxon>
        <taxon>Heunggongvirae</taxon>
        <taxon>Uroviricota</taxon>
        <taxon>Caudoviricetes</taxon>
        <taxon>Chimalliviridae</taxon>
        <taxon>Pawinskivirus</taxon>
        <taxon>Pawinskivirus PS119XW</taxon>
    </lineage>
</organism>
<keyword evidence="2" id="KW-1185">Reference proteome</keyword>
<proteinExistence type="predicted"/>
<dbReference type="Proteomes" id="UP000322144">
    <property type="component" value="Segment"/>
</dbReference>
<evidence type="ECO:0000313" key="1">
    <source>
        <dbReference type="EMBL" id="QEM41810.1"/>
    </source>
</evidence>
<sequence>MTALSPKEQLDQAVEASAVAAQQLIKEDGWAILRELYRTTAAALNATSIVIIPALERREEILSKLSDPEGFSKDLQNCMSDIEQMISALEALSILHVNKTGTPDLADLDQIGKLTLGYANLQHKVETAVQPLLMGLIAKMQEAGVDTVSFVK</sequence>
<reference evidence="1 2" key="1">
    <citation type="submission" date="2019-06" db="EMBL/GenBank/DDBJ databases">
        <title>A distant relative of Phikzvirus genus phages from a therapeutic phage collection.</title>
        <authorList>
            <person name="Hejnowicz M.S."/>
            <person name="Dabrowski K."/>
            <person name="Gawor J."/>
            <person name="Weber-Dabrowska B."/>
            <person name="Gromadka R."/>
            <person name="Lobocka M.B."/>
        </authorList>
    </citation>
    <scope>NUCLEOTIDE SEQUENCE [LARGE SCALE GENOMIC DNA]</scope>
</reference>
<dbReference type="RefSeq" id="YP_010660821.1">
    <property type="nucleotide sequence ID" value="NC_070882.1"/>
</dbReference>
<dbReference type="GeneID" id="77936831"/>
<name>A0A5C1K7E9_9CAUD</name>